<organism evidence="1 2">
    <name type="scientific">Noviherbaspirillum suwonense</name>
    <dbReference type="NCBI Taxonomy" id="1224511"/>
    <lineage>
        <taxon>Bacteria</taxon>
        <taxon>Pseudomonadati</taxon>
        <taxon>Pseudomonadota</taxon>
        <taxon>Betaproteobacteria</taxon>
        <taxon>Burkholderiales</taxon>
        <taxon>Oxalobacteraceae</taxon>
        <taxon>Noviherbaspirillum</taxon>
    </lineage>
</organism>
<dbReference type="EMBL" id="FXUL01000001">
    <property type="protein sequence ID" value="SMP45988.1"/>
    <property type="molecule type" value="Genomic_DNA"/>
</dbReference>
<proteinExistence type="predicted"/>
<name>A0ABY1PSS7_9BURK</name>
<evidence type="ECO:0000313" key="1">
    <source>
        <dbReference type="EMBL" id="SMP45988.1"/>
    </source>
</evidence>
<reference evidence="1 2" key="1">
    <citation type="submission" date="2017-05" db="EMBL/GenBank/DDBJ databases">
        <authorList>
            <person name="Varghese N."/>
            <person name="Submissions S."/>
        </authorList>
    </citation>
    <scope>NUCLEOTIDE SEQUENCE [LARGE SCALE GENOMIC DNA]</scope>
    <source>
        <strain evidence="1 2">DSM 26001</strain>
    </source>
</reference>
<sequence length="80" mass="9107">MIAENGKFVSLWKLFLLKNNKWKCNFPGLFTVSAGHCSWIDNGSLRVQRFIDAVTAITLRQMRSGMAHTFAGQKLRYITA</sequence>
<accession>A0ABY1PSS7</accession>
<evidence type="ECO:0008006" key="3">
    <source>
        <dbReference type="Google" id="ProtNLM"/>
    </source>
</evidence>
<keyword evidence="2" id="KW-1185">Reference proteome</keyword>
<comment type="caution">
    <text evidence="1">The sequence shown here is derived from an EMBL/GenBank/DDBJ whole genome shotgun (WGS) entry which is preliminary data.</text>
</comment>
<evidence type="ECO:0000313" key="2">
    <source>
        <dbReference type="Proteomes" id="UP001158049"/>
    </source>
</evidence>
<gene>
    <name evidence="1" type="ORF">SAMN06295970_101594</name>
</gene>
<protein>
    <recommendedName>
        <fullName evidence="3">Transposase</fullName>
    </recommendedName>
</protein>
<dbReference type="Proteomes" id="UP001158049">
    <property type="component" value="Unassembled WGS sequence"/>
</dbReference>